<feature type="domain" description="DNA methylase adenine-specific" evidence="3">
    <location>
        <begin position="209"/>
        <end position="517"/>
    </location>
</feature>
<name>A0A7K3PR33_9ACTN</name>
<gene>
    <name evidence="4" type="ORF">G3I32_23815</name>
</gene>
<reference evidence="4 5" key="1">
    <citation type="submission" date="2020-01" db="EMBL/GenBank/DDBJ databases">
        <title>Insect and environment-associated Actinomycetes.</title>
        <authorList>
            <person name="Currrie C."/>
            <person name="Chevrette M."/>
            <person name="Carlson C."/>
            <person name="Stubbendieck R."/>
            <person name="Wendt-Pienkowski E."/>
        </authorList>
    </citation>
    <scope>NUCLEOTIDE SEQUENCE [LARGE SCALE GENOMIC DNA]</scope>
    <source>
        <strain evidence="4 5">SID14163</strain>
    </source>
</reference>
<dbReference type="Proteomes" id="UP000470446">
    <property type="component" value="Unassembled WGS sequence"/>
</dbReference>
<dbReference type="SUPFAM" id="SSF53335">
    <property type="entry name" value="S-adenosyl-L-methionine-dependent methyltransferases"/>
    <property type="match status" value="1"/>
</dbReference>
<keyword evidence="4" id="KW-0489">Methyltransferase</keyword>
<dbReference type="PRINTS" id="PR00507">
    <property type="entry name" value="N12N6MTFRASE"/>
</dbReference>
<evidence type="ECO:0000256" key="2">
    <source>
        <dbReference type="SAM" id="MobiDB-lite"/>
    </source>
</evidence>
<dbReference type="Gene3D" id="3.40.50.150">
    <property type="entry name" value="Vaccinia Virus protein VP39"/>
    <property type="match status" value="1"/>
</dbReference>
<dbReference type="AlphaFoldDB" id="A0A7K3PR33"/>
<dbReference type="PANTHER" id="PTHR42998:SF1">
    <property type="entry name" value="TYPE I RESTRICTION ENZYME HINDI METHYLASE SUBUNIT"/>
    <property type="match status" value="1"/>
</dbReference>
<sequence>MSDLEGVLVTRADIARCAGVKRPAVTNWERRHTDFPVPRERPADLPGEAEVFSAADVLAWLDLRTVPANARRSEEPEGATYGDRFRASLGGTRSRLLVKTVDRLLDVEAQRFRGELSATDYITLLLSLLYVRACFPEGWQQIRTEAREGHPHAGALLVRLLAKAVGGGLGAAHRTRLDALSRNLRDASLADTVLQLDDTGPVDLKEHAEAYERLLTRYGDLVGKRAGDFFTPRAAVDVIAHLVAEDAHRVQHVHDPFVRAGELLSASWNAVAATEGRGRIEASGAGVGEHPLMLAGMNLALHGVPDAALHTGSAAPSDATGPGPEPDRGYDRVVTNPPFNMKFTGSVDDRRWRYGPPPRHNANFAWLQYAVTSLKPGGRAAVIMPDIAAFSANSREQRIRAAMVEDGAVEALIALPAQLFTSTGISVTVWLLRYPEGRCDEVLLIDAGRLGTPVSRVRQELTPRNAQRVLAEYRRWLADRAEGRPFSGTEGLSEAVSLDRIREEDHLLSPALYVPSARSDAPTAGDASVLAEQAGRLAEAQTRARDADVAVERMLERYGL</sequence>
<dbReference type="EMBL" id="JAAGMA010000637">
    <property type="protein sequence ID" value="NEB11831.1"/>
    <property type="molecule type" value="Genomic_DNA"/>
</dbReference>
<evidence type="ECO:0000259" key="3">
    <source>
        <dbReference type="Pfam" id="PF02384"/>
    </source>
</evidence>
<dbReference type="InterPro" id="IPR002052">
    <property type="entry name" value="DNA_methylase_N6_adenine_CS"/>
</dbReference>
<keyword evidence="4" id="KW-0808">Transferase</keyword>
<evidence type="ECO:0000313" key="5">
    <source>
        <dbReference type="Proteomes" id="UP000470446"/>
    </source>
</evidence>
<evidence type="ECO:0000313" key="4">
    <source>
        <dbReference type="EMBL" id="NEB11831.1"/>
    </source>
</evidence>
<dbReference type="InterPro" id="IPR029063">
    <property type="entry name" value="SAM-dependent_MTases_sf"/>
</dbReference>
<dbReference type="PROSITE" id="PS00092">
    <property type="entry name" value="N6_MTASE"/>
    <property type="match status" value="1"/>
</dbReference>
<comment type="caution">
    <text evidence="4">The sequence shown here is derived from an EMBL/GenBank/DDBJ whole genome shotgun (WGS) entry which is preliminary data.</text>
</comment>
<organism evidence="4 5">
    <name type="scientific">Streptomyces coelicoflavus</name>
    <dbReference type="NCBI Taxonomy" id="285562"/>
    <lineage>
        <taxon>Bacteria</taxon>
        <taxon>Bacillati</taxon>
        <taxon>Actinomycetota</taxon>
        <taxon>Actinomycetes</taxon>
        <taxon>Kitasatosporales</taxon>
        <taxon>Streptomycetaceae</taxon>
        <taxon>Streptomyces</taxon>
    </lineage>
</organism>
<dbReference type="InterPro" id="IPR036388">
    <property type="entry name" value="WH-like_DNA-bd_sf"/>
</dbReference>
<dbReference type="InterPro" id="IPR003356">
    <property type="entry name" value="DNA_methylase_A-5"/>
</dbReference>
<dbReference type="GO" id="GO:0009307">
    <property type="term" value="P:DNA restriction-modification system"/>
    <property type="evidence" value="ECO:0007669"/>
    <property type="project" value="UniProtKB-KW"/>
</dbReference>
<protein>
    <submittedName>
        <fullName evidence="4">N-6 DNA methylase</fullName>
    </submittedName>
</protein>
<dbReference type="InterPro" id="IPR052916">
    <property type="entry name" value="Type-I_RE_MTase_Subunit"/>
</dbReference>
<dbReference type="Gene3D" id="1.10.10.10">
    <property type="entry name" value="Winged helix-like DNA-binding domain superfamily/Winged helix DNA-binding domain"/>
    <property type="match status" value="1"/>
</dbReference>
<keyword evidence="1" id="KW-0680">Restriction system</keyword>
<proteinExistence type="predicted"/>
<dbReference type="GO" id="GO:0032259">
    <property type="term" value="P:methylation"/>
    <property type="evidence" value="ECO:0007669"/>
    <property type="project" value="UniProtKB-KW"/>
</dbReference>
<dbReference type="GO" id="GO:0008170">
    <property type="term" value="F:N-methyltransferase activity"/>
    <property type="evidence" value="ECO:0007669"/>
    <property type="project" value="InterPro"/>
</dbReference>
<dbReference type="PANTHER" id="PTHR42998">
    <property type="entry name" value="TYPE I RESTRICTION ENZYME HINDVIIP M PROTEIN-RELATED"/>
    <property type="match status" value="1"/>
</dbReference>
<feature type="region of interest" description="Disordered" evidence="2">
    <location>
        <begin position="310"/>
        <end position="335"/>
    </location>
</feature>
<dbReference type="RefSeq" id="WP_164246891.1">
    <property type="nucleotide sequence ID" value="NZ_JAAGMA010000637.1"/>
</dbReference>
<accession>A0A7K3PR33</accession>
<evidence type="ECO:0000256" key="1">
    <source>
        <dbReference type="ARBA" id="ARBA00022747"/>
    </source>
</evidence>
<dbReference type="GO" id="GO:0003677">
    <property type="term" value="F:DNA binding"/>
    <property type="evidence" value="ECO:0007669"/>
    <property type="project" value="InterPro"/>
</dbReference>
<dbReference type="Pfam" id="PF02384">
    <property type="entry name" value="N6_Mtase"/>
    <property type="match status" value="1"/>
</dbReference>